<name>A0A0B2V8E3_TOXCA</name>
<dbReference type="OMA" id="HNPNING"/>
<reference evidence="3 4" key="1">
    <citation type="submission" date="2014-11" db="EMBL/GenBank/DDBJ databases">
        <title>Genetic blueprint of the zoonotic pathogen Toxocara canis.</title>
        <authorList>
            <person name="Zhu X.-Q."/>
            <person name="Korhonen P.K."/>
            <person name="Cai H."/>
            <person name="Young N.D."/>
            <person name="Nejsum P."/>
            <person name="von Samson-Himmelstjerna G."/>
            <person name="Boag P.R."/>
            <person name="Tan P."/>
            <person name="Li Q."/>
            <person name="Min J."/>
            <person name="Yang Y."/>
            <person name="Wang X."/>
            <person name="Fang X."/>
            <person name="Hall R.S."/>
            <person name="Hofmann A."/>
            <person name="Sternberg P.W."/>
            <person name="Jex A.R."/>
            <person name="Gasser R.B."/>
        </authorList>
    </citation>
    <scope>NUCLEOTIDE SEQUENCE [LARGE SCALE GENOMIC DNA]</scope>
    <source>
        <strain evidence="3">PN_DK_2014</strain>
    </source>
</reference>
<evidence type="ECO:0000259" key="2">
    <source>
        <dbReference type="Pfam" id="PF01682"/>
    </source>
</evidence>
<dbReference type="PANTHER" id="PTHR46705">
    <property type="entry name" value="PROTEIN CBG09805"/>
    <property type="match status" value="1"/>
</dbReference>
<dbReference type="InterPro" id="IPR002602">
    <property type="entry name" value="DB"/>
</dbReference>
<evidence type="ECO:0000313" key="3">
    <source>
        <dbReference type="EMBL" id="KHN77774.1"/>
    </source>
</evidence>
<dbReference type="PANTHER" id="PTHR46705:SF12">
    <property type="entry name" value="DOMAIN OF UNKNOWN FUNCTION DB DOMAIN-CONTAINING PROTEIN"/>
    <property type="match status" value="1"/>
</dbReference>
<dbReference type="Proteomes" id="UP000031036">
    <property type="component" value="Unassembled WGS sequence"/>
</dbReference>
<feature type="domain" description="Domain of unknown function DB" evidence="2">
    <location>
        <begin position="30"/>
        <end position="127"/>
    </location>
</feature>
<organism evidence="3 4">
    <name type="scientific">Toxocara canis</name>
    <name type="common">Canine roundworm</name>
    <dbReference type="NCBI Taxonomy" id="6265"/>
    <lineage>
        <taxon>Eukaryota</taxon>
        <taxon>Metazoa</taxon>
        <taxon>Ecdysozoa</taxon>
        <taxon>Nematoda</taxon>
        <taxon>Chromadorea</taxon>
        <taxon>Rhabditida</taxon>
        <taxon>Spirurina</taxon>
        <taxon>Ascaridomorpha</taxon>
        <taxon>Ascaridoidea</taxon>
        <taxon>Toxocaridae</taxon>
        <taxon>Toxocara</taxon>
    </lineage>
</organism>
<feature type="chain" id="PRO_5002095314" description="Domain of unknown function DB domain-containing protein" evidence="1">
    <location>
        <begin position="21"/>
        <end position="141"/>
    </location>
</feature>
<dbReference type="EMBL" id="JPKZ01002233">
    <property type="protein sequence ID" value="KHN77774.1"/>
    <property type="molecule type" value="Genomic_DNA"/>
</dbReference>
<feature type="signal peptide" evidence="1">
    <location>
        <begin position="1"/>
        <end position="20"/>
    </location>
</feature>
<sequence>MWLILNAIGFVALLSRTSLAATANQKLRMCCRKSPEADRECRRHFCNFDILHQGSVFPFLAMCLNRGDTVSKMWDCVSSRADHTTCCAASGVMPHCMPYCNAVNAVPTDILKYGICIGQFNQIRDCFRAYLEWHPNFKSDI</sequence>
<evidence type="ECO:0000256" key="1">
    <source>
        <dbReference type="SAM" id="SignalP"/>
    </source>
</evidence>
<gene>
    <name evidence="3" type="ORF">Tcan_14505</name>
</gene>
<dbReference type="STRING" id="6265.A0A0B2V8E3"/>
<dbReference type="Pfam" id="PF01682">
    <property type="entry name" value="DB"/>
    <property type="match status" value="1"/>
</dbReference>
<comment type="caution">
    <text evidence="3">The sequence shown here is derived from an EMBL/GenBank/DDBJ whole genome shotgun (WGS) entry which is preliminary data.</text>
</comment>
<protein>
    <recommendedName>
        <fullName evidence="2">Domain of unknown function DB domain-containing protein</fullName>
    </recommendedName>
</protein>
<keyword evidence="1" id="KW-0732">Signal</keyword>
<accession>A0A0B2V8E3</accession>
<keyword evidence="4" id="KW-1185">Reference proteome</keyword>
<evidence type="ECO:0000313" key="4">
    <source>
        <dbReference type="Proteomes" id="UP000031036"/>
    </source>
</evidence>
<proteinExistence type="predicted"/>
<dbReference type="OrthoDB" id="5843172at2759"/>
<dbReference type="AlphaFoldDB" id="A0A0B2V8E3"/>